<dbReference type="InterPro" id="IPR052626">
    <property type="entry name" value="SWT1_Regulator"/>
</dbReference>
<evidence type="ECO:0000259" key="2">
    <source>
        <dbReference type="Pfam" id="PF13638"/>
    </source>
</evidence>
<dbReference type="RefSeq" id="XP_004989822.1">
    <property type="nucleotide sequence ID" value="XM_004989765.1"/>
</dbReference>
<dbReference type="InterPro" id="IPR029060">
    <property type="entry name" value="PIN-like_dom_sf"/>
</dbReference>
<evidence type="ECO:0000256" key="1">
    <source>
        <dbReference type="SAM" id="MobiDB-lite"/>
    </source>
</evidence>
<gene>
    <name evidence="3" type="ORF">PTSG_09022</name>
</gene>
<evidence type="ECO:0000313" key="4">
    <source>
        <dbReference type="Proteomes" id="UP000007799"/>
    </source>
</evidence>
<dbReference type="InterPro" id="IPR002716">
    <property type="entry name" value="PIN_dom"/>
</dbReference>
<dbReference type="PANTHER" id="PTHR16161">
    <property type="entry name" value="TRANSCRIPTIONAL PROTEIN SWT1"/>
    <property type="match status" value="1"/>
</dbReference>
<dbReference type="SUPFAM" id="SSF88723">
    <property type="entry name" value="PIN domain-like"/>
    <property type="match status" value="1"/>
</dbReference>
<keyword evidence="4" id="KW-1185">Reference proteome</keyword>
<dbReference type="Pfam" id="PF13638">
    <property type="entry name" value="PIN_4"/>
    <property type="match status" value="1"/>
</dbReference>
<dbReference type="KEGG" id="sre:PTSG_09022"/>
<feature type="compositionally biased region" description="Low complexity" evidence="1">
    <location>
        <begin position="383"/>
        <end position="397"/>
    </location>
</feature>
<dbReference type="OrthoDB" id="2017974at2759"/>
<feature type="compositionally biased region" description="Low complexity" evidence="1">
    <location>
        <begin position="72"/>
        <end position="89"/>
    </location>
</feature>
<dbReference type="STRING" id="946362.F2ULZ7"/>
<dbReference type="PANTHER" id="PTHR16161:SF0">
    <property type="entry name" value="TRANSCRIPTIONAL PROTEIN SWT1"/>
    <property type="match status" value="1"/>
</dbReference>
<dbReference type="Gene3D" id="3.40.50.1010">
    <property type="entry name" value="5'-nuclease"/>
    <property type="match status" value="1"/>
</dbReference>
<dbReference type="GeneID" id="16070377"/>
<proteinExistence type="predicted"/>
<dbReference type="InParanoid" id="F2ULZ7"/>
<accession>F2ULZ7</accession>
<evidence type="ECO:0000313" key="3">
    <source>
        <dbReference type="EMBL" id="EGD78146.1"/>
    </source>
</evidence>
<dbReference type="GO" id="GO:0005634">
    <property type="term" value="C:nucleus"/>
    <property type="evidence" value="ECO:0007669"/>
    <property type="project" value="TreeGrafter"/>
</dbReference>
<name>F2ULZ7_SALR5</name>
<organism evidence="4">
    <name type="scientific">Salpingoeca rosetta (strain ATCC 50818 / BSB-021)</name>
    <dbReference type="NCBI Taxonomy" id="946362"/>
    <lineage>
        <taxon>Eukaryota</taxon>
        <taxon>Choanoflagellata</taxon>
        <taxon>Craspedida</taxon>
        <taxon>Salpingoecidae</taxon>
        <taxon>Salpingoeca</taxon>
    </lineage>
</organism>
<feature type="region of interest" description="Disordered" evidence="1">
    <location>
        <begin position="295"/>
        <end position="341"/>
    </location>
</feature>
<protein>
    <recommendedName>
        <fullName evidence="2">PIN domain-containing protein</fullName>
    </recommendedName>
</protein>
<feature type="region of interest" description="Disordered" evidence="1">
    <location>
        <begin position="372"/>
        <end position="397"/>
    </location>
</feature>
<sequence length="437" mass="47649">MMMEGEEHLVYSTALSDNVASALAHHRSSLDPLVLQSSPLGLQESTAYFHPGYVPAAQVHQQGFQAEQTGWQPQQQASQQEQPQPQAQEWDGPRLCLVIDTNVFLTGLSYLETFLTASNDLPFLVVLALPLTVVEELDSLKDAHRMCQDETGREVPISQLARRAIRWIQNMFQRHPHHIIGQRMADVHIRSPVLPVVKQNDDRILHFALALQYMLLARLRQYKMKILLLSHDRALCVKATMNGLASCSHHELPADPHTIGTAFTELSWTVDGSELAATQLDDTESEEFVPRAVEVIAPTPNHDDDVDDDYSPDPRSHIELTLHGNDNDDDDDGGGGDGYVDASSTAAVGVGAGTGMATRSAIRRTAGNRYKNEAPLLLPPPSSSLSSSSAPSSSVSWGDGGVGVGMSMEVDRPDICICSAYPTAHLKHAPGEPIQPL</sequence>
<feature type="region of interest" description="Disordered" evidence="1">
    <location>
        <begin position="65"/>
        <end position="89"/>
    </location>
</feature>
<dbReference type="AlphaFoldDB" id="F2ULZ7"/>
<reference evidence="3" key="1">
    <citation type="submission" date="2009-08" db="EMBL/GenBank/DDBJ databases">
        <title>Annotation of Salpingoeca rosetta.</title>
        <authorList>
            <consortium name="The Broad Institute Genome Sequencing Platform"/>
            <person name="Russ C."/>
            <person name="Cuomo C."/>
            <person name="Burger G."/>
            <person name="Gray M.W."/>
            <person name="Holland P.W.H."/>
            <person name="King N."/>
            <person name="Lang F.B.F."/>
            <person name="Roger A.J."/>
            <person name="Ruiz-Trillo I."/>
            <person name="Young S.K."/>
            <person name="Zeng Q."/>
            <person name="Gargeya S."/>
            <person name="Alvarado L."/>
            <person name="Berlin A."/>
            <person name="Chapman S.B."/>
            <person name="Chen Z."/>
            <person name="Freedman E."/>
            <person name="Gellesch M."/>
            <person name="Goldberg J."/>
            <person name="Griggs A."/>
            <person name="Gujja S."/>
            <person name="Heilman E."/>
            <person name="Heiman D."/>
            <person name="Howarth C."/>
            <person name="Mehta T."/>
            <person name="Neiman D."/>
            <person name="Pearson M."/>
            <person name="Roberts A."/>
            <person name="Saif S."/>
            <person name="Shea T."/>
            <person name="Shenoy N."/>
            <person name="Sisk P."/>
            <person name="Stolte C."/>
            <person name="Sykes S."/>
            <person name="White J."/>
            <person name="Yandava C."/>
            <person name="Haas B."/>
            <person name="Nusbaum C."/>
            <person name="Birren B."/>
        </authorList>
    </citation>
    <scope>NUCLEOTIDE SEQUENCE [LARGE SCALE GENOMIC DNA]</scope>
    <source>
        <strain evidence="3">ATCC 50818</strain>
    </source>
</reference>
<dbReference type="Proteomes" id="UP000007799">
    <property type="component" value="Unassembled WGS sequence"/>
</dbReference>
<feature type="domain" description="PIN" evidence="2">
    <location>
        <begin position="97"/>
        <end position="248"/>
    </location>
</feature>
<dbReference type="EMBL" id="GL832981">
    <property type="protein sequence ID" value="EGD78146.1"/>
    <property type="molecule type" value="Genomic_DNA"/>
</dbReference>